<feature type="compositionally biased region" description="Basic residues" evidence="4">
    <location>
        <begin position="220"/>
        <end position="230"/>
    </location>
</feature>
<proteinExistence type="predicted"/>
<feature type="compositionally biased region" description="Polar residues" evidence="4">
    <location>
        <begin position="209"/>
        <end position="219"/>
    </location>
</feature>
<dbReference type="PROSITE" id="PS01359">
    <property type="entry name" value="ZF_PHD_1"/>
    <property type="match status" value="1"/>
</dbReference>
<protein>
    <recommendedName>
        <fullName evidence="5">Zinc finger PHD-type domain-containing protein</fullName>
    </recommendedName>
</protein>
<dbReference type="PANTHER" id="PTHR47793:SF1">
    <property type="entry name" value="HISTONE DEACETYLASE COMPLEX SUBUNIT CTI6"/>
    <property type="match status" value="1"/>
</dbReference>
<reference evidence="7" key="2">
    <citation type="submission" date="2015-01" db="EMBL/GenBank/DDBJ databases">
        <title>Evolutionary Origins and Diversification of the Mycorrhizal Mutualists.</title>
        <authorList>
            <consortium name="DOE Joint Genome Institute"/>
            <consortium name="Mycorrhizal Genomics Consortium"/>
            <person name="Kohler A."/>
            <person name="Kuo A."/>
            <person name="Nagy L.G."/>
            <person name="Floudas D."/>
            <person name="Copeland A."/>
            <person name="Barry K.W."/>
            <person name="Cichocki N."/>
            <person name="Veneault-Fourrey C."/>
            <person name="LaButti K."/>
            <person name="Lindquist E.A."/>
            <person name="Lipzen A."/>
            <person name="Lundell T."/>
            <person name="Morin E."/>
            <person name="Murat C."/>
            <person name="Riley R."/>
            <person name="Ohm R."/>
            <person name="Sun H."/>
            <person name="Tunlid A."/>
            <person name="Henrissat B."/>
            <person name="Grigoriev I.V."/>
            <person name="Hibbett D.S."/>
            <person name="Martin F."/>
        </authorList>
    </citation>
    <scope>NUCLEOTIDE SEQUENCE [LARGE SCALE GENOMIC DNA]</scope>
    <source>
        <strain evidence="7">Zn</strain>
    </source>
</reference>
<dbReference type="InterPro" id="IPR053051">
    <property type="entry name" value="HDAC_complex_subunit"/>
</dbReference>
<dbReference type="GO" id="GO:0008270">
    <property type="term" value="F:zinc ion binding"/>
    <property type="evidence" value="ECO:0007669"/>
    <property type="project" value="UniProtKB-KW"/>
</dbReference>
<dbReference type="InterPro" id="IPR013083">
    <property type="entry name" value="Znf_RING/FYVE/PHD"/>
</dbReference>
<dbReference type="SMART" id="SM00249">
    <property type="entry name" value="PHD"/>
    <property type="match status" value="1"/>
</dbReference>
<dbReference type="AlphaFoldDB" id="A0A0C3DC85"/>
<dbReference type="EMBL" id="KN832878">
    <property type="protein sequence ID" value="KIM99547.1"/>
    <property type="molecule type" value="Genomic_DNA"/>
</dbReference>
<dbReference type="SUPFAM" id="SSF57903">
    <property type="entry name" value="FYVE/PHD zinc finger"/>
    <property type="match status" value="1"/>
</dbReference>
<dbReference type="InterPro" id="IPR011011">
    <property type="entry name" value="Znf_FYVE_PHD"/>
</dbReference>
<keyword evidence="3" id="KW-0862">Zinc</keyword>
<dbReference type="GO" id="GO:0033698">
    <property type="term" value="C:Rpd3L complex"/>
    <property type="evidence" value="ECO:0007669"/>
    <property type="project" value="TreeGrafter"/>
</dbReference>
<dbReference type="InterPro" id="IPR001965">
    <property type="entry name" value="Znf_PHD"/>
</dbReference>
<sequence>MAKKKRGAQQHRWEREEEGILLAWLDHTIAHREVDFESTIVTRLNSVYTIAQINRKLAGLWKSYGPHHEERKPGIWVSDLNTYGSECLKRTNHMEYGLPQEVLKELTTWTMLFEEEYAAKQLLQPSRKLRSQSRSNDFSPARRTGLNSPKPPIQTSQTPRKRTQTYSLTPSAIKREIESPPGKKSPAKKTKYKPSQNISSPNIAFAKSPNRTPRPQMNTRHGRAGRHRKPSMSVINDSEEELDNHLGRREAADDDNEISTRCICGATEDIPSPVERENPYSPHEWILCSRCITWQHILCVIYYFDGAPLPEEYFCERCEPEFHMNREPNQSSTHITPSVSVNLRGSRSATAPIEEELNNLQSVDENIITSLAGETPSTMLPGQSTAREKISDLEEEIWQLKLELEVRDTTITGLEREVSCLKESQKQRDAQTGVPVEKLMTENLKQERSLYANLRARQEGAKFAKLAATSREWFGHIKTDHGFYDIYSESRQILCQRDCENWEFTPSLVGHDKLQNLVSKCLSVELRTPEQMDEAMNILLRFTPDEVVRALATCALLLWVFETDFPQFDKESSEFLNKYRELLATQDGAVALRNIDLAARASLTRSMAFQAREIPETAKSLAIKLSQTLAPLFSQMPEAREEVDWDGFATWHDDIEEWTGRRKRFEDMFKAALRMKADSCLNTEDYEIVIYPPGTKFNPKTMETQAIAGKNSASTQVSRAIGLCIEAAVFSHARKELDQNATVSEATATSHNFLQREEKDRVRSLPIVKAVVVLVEK</sequence>
<dbReference type="Proteomes" id="UP000054321">
    <property type="component" value="Unassembled WGS sequence"/>
</dbReference>
<dbReference type="GO" id="GO:0061186">
    <property type="term" value="P:negative regulation of silent mating-type cassette heterochromatin formation"/>
    <property type="evidence" value="ECO:0007669"/>
    <property type="project" value="TreeGrafter"/>
</dbReference>
<dbReference type="GO" id="GO:0061188">
    <property type="term" value="P:negative regulation of rDNA heterochromatin formation"/>
    <property type="evidence" value="ECO:0007669"/>
    <property type="project" value="TreeGrafter"/>
</dbReference>
<name>A0A0C3DC85_OIDMZ</name>
<keyword evidence="2" id="KW-0863">Zinc-finger</keyword>
<dbReference type="OrthoDB" id="303107at2759"/>
<feature type="compositionally biased region" description="Polar residues" evidence="4">
    <location>
        <begin position="153"/>
        <end position="170"/>
    </location>
</feature>
<evidence type="ECO:0000256" key="1">
    <source>
        <dbReference type="ARBA" id="ARBA00022723"/>
    </source>
</evidence>
<evidence type="ECO:0000313" key="6">
    <source>
        <dbReference type="EMBL" id="KIM99547.1"/>
    </source>
</evidence>
<keyword evidence="1" id="KW-0479">Metal-binding</keyword>
<organism evidence="6 7">
    <name type="scientific">Oidiodendron maius (strain Zn)</name>
    <dbReference type="NCBI Taxonomy" id="913774"/>
    <lineage>
        <taxon>Eukaryota</taxon>
        <taxon>Fungi</taxon>
        <taxon>Dikarya</taxon>
        <taxon>Ascomycota</taxon>
        <taxon>Pezizomycotina</taxon>
        <taxon>Leotiomycetes</taxon>
        <taxon>Leotiomycetes incertae sedis</taxon>
        <taxon>Myxotrichaceae</taxon>
        <taxon>Oidiodendron</taxon>
    </lineage>
</organism>
<feature type="region of interest" description="Disordered" evidence="4">
    <location>
        <begin position="125"/>
        <end position="230"/>
    </location>
</feature>
<dbReference type="Gene3D" id="3.30.40.10">
    <property type="entry name" value="Zinc/RING finger domain, C3HC4 (zinc finger)"/>
    <property type="match status" value="1"/>
</dbReference>
<evidence type="ECO:0000256" key="4">
    <source>
        <dbReference type="SAM" id="MobiDB-lite"/>
    </source>
</evidence>
<evidence type="ECO:0000256" key="2">
    <source>
        <dbReference type="ARBA" id="ARBA00022771"/>
    </source>
</evidence>
<keyword evidence="7" id="KW-1185">Reference proteome</keyword>
<dbReference type="GO" id="GO:0070210">
    <property type="term" value="C:Rpd3L-Expanded complex"/>
    <property type="evidence" value="ECO:0007669"/>
    <property type="project" value="TreeGrafter"/>
</dbReference>
<gene>
    <name evidence="6" type="ORF">OIDMADRAFT_180990</name>
</gene>
<feature type="domain" description="Zinc finger PHD-type" evidence="5">
    <location>
        <begin position="261"/>
        <end position="319"/>
    </location>
</feature>
<evidence type="ECO:0000259" key="5">
    <source>
        <dbReference type="SMART" id="SM00249"/>
    </source>
</evidence>
<evidence type="ECO:0000256" key="3">
    <source>
        <dbReference type="ARBA" id="ARBA00022833"/>
    </source>
</evidence>
<dbReference type="InParanoid" id="A0A0C3DC85"/>
<accession>A0A0C3DC85</accession>
<dbReference type="STRING" id="913774.A0A0C3DC85"/>
<evidence type="ECO:0000313" key="7">
    <source>
        <dbReference type="Proteomes" id="UP000054321"/>
    </source>
</evidence>
<dbReference type="HOGENOM" id="CLU_345805_0_0_1"/>
<dbReference type="InterPro" id="IPR019786">
    <property type="entry name" value="Zinc_finger_PHD-type_CS"/>
</dbReference>
<dbReference type="PANTHER" id="PTHR47793">
    <property type="entry name" value="HISTONE DEACETYLASE COMPLEX SUBUNIT CTI6"/>
    <property type="match status" value="1"/>
</dbReference>
<reference evidence="6 7" key="1">
    <citation type="submission" date="2014-04" db="EMBL/GenBank/DDBJ databases">
        <authorList>
            <consortium name="DOE Joint Genome Institute"/>
            <person name="Kuo A."/>
            <person name="Martino E."/>
            <person name="Perotto S."/>
            <person name="Kohler A."/>
            <person name="Nagy L.G."/>
            <person name="Floudas D."/>
            <person name="Copeland A."/>
            <person name="Barry K.W."/>
            <person name="Cichocki N."/>
            <person name="Veneault-Fourrey C."/>
            <person name="LaButti K."/>
            <person name="Lindquist E.A."/>
            <person name="Lipzen A."/>
            <person name="Lundell T."/>
            <person name="Morin E."/>
            <person name="Murat C."/>
            <person name="Sun H."/>
            <person name="Tunlid A."/>
            <person name="Henrissat B."/>
            <person name="Grigoriev I.V."/>
            <person name="Hibbett D.S."/>
            <person name="Martin F."/>
            <person name="Nordberg H.P."/>
            <person name="Cantor M.N."/>
            <person name="Hua S.X."/>
        </authorList>
    </citation>
    <scope>NUCLEOTIDE SEQUENCE [LARGE SCALE GENOMIC DNA]</scope>
    <source>
        <strain evidence="6 7">Zn</strain>
    </source>
</reference>